<comment type="caution">
    <text evidence="2">The sequence shown here is derived from an EMBL/GenBank/DDBJ whole genome shotgun (WGS) entry which is preliminary data.</text>
</comment>
<dbReference type="EMBL" id="BQXU01000042">
    <property type="protein sequence ID" value="GKT50936.1"/>
    <property type="molecule type" value="Genomic_DNA"/>
</dbReference>
<dbReference type="PANTHER" id="PTHR43861:SF1">
    <property type="entry name" value="TRANS-ACONITATE 2-METHYLTRANSFERASE"/>
    <property type="match status" value="1"/>
</dbReference>
<proteinExistence type="predicted"/>
<dbReference type="Pfam" id="PF13847">
    <property type="entry name" value="Methyltransf_31"/>
    <property type="match status" value="1"/>
</dbReference>
<gene>
    <name evidence="2" type="ORF">ColSpa_11117</name>
</gene>
<keyword evidence="2" id="KW-0489">Methyltransferase</keyword>
<organism evidence="2 3">
    <name type="scientific">Colletotrichum spaethianum</name>
    <dbReference type="NCBI Taxonomy" id="700344"/>
    <lineage>
        <taxon>Eukaryota</taxon>
        <taxon>Fungi</taxon>
        <taxon>Dikarya</taxon>
        <taxon>Ascomycota</taxon>
        <taxon>Pezizomycotina</taxon>
        <taxon>Sordariomycetes</taxon>
        <taxon>Hypocreomycetidae</taxon>
        <taxon>Glomerellales</taxon>
        <taxon>Glomerellaceae</taxon>
        <taxon>Colletotrichum</taxon>
        <taxon>Colletotrichum spaethianum species complex</taxon>
    </lineage>
</organism>
<protein>
    <submittedName>
        <fullName evidence="2">Arsenite methyltransferase</fullName>
    </submittedName>
</protein>
<reference evidence="2 3" key="1">
    <citation type="submission" date="2022-03" db="EMBL/GenBank/DDBJ databases">
        <title>Genome data of Colletotrichum spp.</title>
        <authorList>
            <person name="Utami Y.D."/>
            <person name="Hiruma K."/>
        </authorList>
    </citation>
    <scope>NUCLEOTIDE SEQUENCE [LARGE SCALE GENOMIC DNA]</scope>
    <source>
        <strain evidence="2 3">MAFF 239500</strain>
    </source>
</reference>
<evidence type="ECO:0000259" key="1">
    <source>
        <dbReference type="Pfam" id="PF13847"/>
    </source>
</evidence>
<dbReference type="SUPFAM" id="SSF53335">
    <property type="entry name" value="S-adenosyl-L-methionine-dependent methyltransferases"/>
    <property type="match status" value="1"/>
</dbReference>
<keyword evidence="3" id="KW-1185">Reference proteome</keyword>
<sequence length="544" mass="60639">MDFDHETQAASSQRMYTARADNYENSFHPDYTKRFMAVADVQPGERVLILACGTGLEVLIAAEQMGDRGDIVGVDITDAMLAKAREKQERLKPRASIRLYNHDVTKLETLPELDGQAFDVILCSSAFVLFDDPDEVVKSWRKYLKPEGRLVVDITHENNLKIGLLLERAARRLGTRFPSNRSWITDRNSFTKILEGAGYAVERIELMDKLSGQGDTTYGMDQVDEQFDWITGTSLTIKLATEEFKRKTRALFREEWEKDAVDGEIVNVDAPRLAAALQLGLHRDLGMVALQGQPGDLLQLLDGLVRPPQMDLDRPETLLPCFLQVLTNVVEEHNVARLDALDPPQRLAPFGARVLGGVLVEHLESELVHPRVRLPQPDVRRRDEDVKQAAHGVVQEIPLPQPVALGEDDGVTQRREDILAALLELLQRGEHPRVRRDGVGHHGVEEVLPVDGGEGRDLLRQGRVLGPLGGVEGLPPSLVVEVRVEARKEGLVHRDRARLEAVPEARGTGLGDGVVDPSRRNAETELVVEYGLKRRDDLGKSEDN</sequence>
<dbReference type="InterPro" id="IPR029063">
    <property type="entry name" value="SAM-dependent_MTases_sf"/>
</dbReference>
<dbReference type="GO" id="GO:0032259">
    <property type="term" value="P:methylation"/>
    <property type="evidence" value="ECO:0007669"/>
    <property type="project" value="UniProtKB-KW"/>
</dbReference>
<dbReference type="GeneID" id="73331919"/>
<feature type="domain" description="Methyltransferase" evidence="1">
    <location>
        <begin position="43"/>
        <end position="153"/>
    </location>
</feature>
<evidence type="ECO:0000313" key="3">
    <source>
        <dbReference type="Proteomes" id="UP001055115"/>
    </source>
</evidence>
<dbReference type="PANTHER" id="PTHR43861">
    <property type="entry name" value="TRANS-ACONITATE 2-METHYLTRANSFERASE-RELATED"/>
    <property type="match status" value="1"/>
</dbReference>
<dbReference type="GO" id="GO:0008168">
    <property type="term" value="F:methyltransferase activity"/>
    <property type="evidence" value="ECO:0007669"/>
    <property type="project" value="UniProtKB-KW"/>
</dbReference>
<accession>A0AA37PER2</accession>
<dbReference type="AlphaFoldDB" id="A0AA37PER2"/>
<keyword evidence="2" id="KW-0808">Transferase</keyword>
<dbReference type="Proteomes" id="UP001055115">
    <property type="component" value="Unassembled WGS sequence"/>
</dbReference>
<dbReference type="InterPro" id="IPR025714">
    <property type="entry name" value="Methyltranfer_dom"/>
</dbReference>
<name>A0AA37PER2_9PEZI</name>
<dbReference type="CDD" id="cd02440">
    <property type="entry name" value="AdoMet_MTases"/>
    <property type="match status" value="1"/>
</dbReference>
<dbReference type="Gene3D" id="3.40.50.150">
    <property type="entry name" value="Vaccinia Virus protein VP39"/>
    <property type="match status" value="1"/>
</dbReference>
<evidence type="ECO:0000313" key="2">
    <source>
        <dbReference type="EMBL" id="GKT50936.1"/>
    </source>
</evidence>
<dbReference type="RefSeq" id="XP_049133286.1">
    <property type="nucleotide sequence ID" value="XM_049277329.1"/>
</dbReference>